<proteinExistence type="predicted"/>
<sequence>MELQELQPQRRQVQLTHAVVFQERLSSSQLAQGLAAPRSATPAEEEWLTSQDQLSQAQEHWLRKQSESIGRDRPGPDVEAVNLQRGAAVRENDSVNTVEKEAEEFDRNSELIRWVQAQEQKMVLVEAEDLFAFEQENVLDDARCYHNYEENARRSHMCNVLQKGSLYLVRDDCVAAACYEELVSVRHSARQLLEIVDRQIHFLIERERKEAREELEAAWEFQKNVEAAANRDRTRLQEEIYQLQQGHEDLLELLEQERDRNICRICFNRPRDVLSLPCMHFDYCFQCLEEHQKTRNHCPTCRSSISGTLVYKLSMG</sequence>
<keyword evidence="2" id="KW-1185">Reference proteome</keyword>
<gene>
    <name evidence="1" type="ORF">O6H91_03G110300</name>
</gene>
<evidence type="ECO:0000313" key="1">
    <source>
        <dbReference type="EMBL" id="KAJ7563443.1"/>
    </source>
</evidence>
<dbReference type="Proteomes" id="UP001162992">
    <property type="component" value="Chromosome 3"/>
</dbReference>
<accession>A0ACC2EA09</accession>
<comment type="caution">
    <text evidence="1">The sequence shown here is derived from an EMBL/GenBank/DDBJ whole genome shotgun (WGS) entry which is preliminary data.</text>
</comment>
<organism evidence="1 2">
    <name type="scientific">Diphasiastrum complanatum</name>
    <name type="common">Issler's clubmoss</name>
    <name type="synonym">Lycopodium complanatum</name>
    <dbReference type="NCBI Taxonomy" id="34168"/>
    <lineage>
        <taxon>Eukaryota</taxon>
        <taxon>Viridiplantae</taxon>
        <taxon>Streptophyta</taxon>
        <taxon>Embryophyta</taxon>
        <taxon>Tracheophyta</taxon>
        <taxon>Lycopodiopsida</taxon>
        <taxon>Lycopodiales</taxon>
        <taxon>Lycopodiaceae</taxon>
        <taxon>Lycopodioideae</taxon>
        <taxon>Diphasiastrum</taxon>
    </lineage>
</organism>
<protein>
    <submittedName>
        <fullName evidence="1">Uncharacterized protein</fullName>
    </submittedName>
</protein>
<reference evidence="2" key="1">
    <citation type="journal article" date="2024" name="Proc. Natl. Acad. Sci. U.S.A.">
        <title>Extraordinary preservation of gene collinearity over three hundred million years revealed in homosporous lycophytes.</title>
        <authorList>
            <person name="Li C."/>
            <person name="Wickell D."/>
            <person name="Kuo L.Y."/>
            <person name="Chen X."/>
            <person name="Nie B."/>
            <person name="Liao X."/>
            <person name="Peng D."/>
            <person name="Ji J."/>
            <person name="Jenkins J."/>
            <person name="Williams M."/>
            <person name="Shu S."/>
            <person name="Plott C."/>
            <person name="Barry K."/>
            <person name="Rajasekar S."/>
            <person name="Grimwood J."/>
            <person name="Han X."/>
            <person name="Sun S."/>
            <person name="Hou Z."/>
            <person name="He W."/>
            <person name="Dai G."/>
            <person name="Sun C."/>
            <person name="Schmutz J."/>
            <person name="Leebens-Mack J.H."/>
            <person name="Li F.W."/>
            <person name="Wang L."/>
        </authorList>
    </citation>
    <scope>NUCLEOTIDE SEQUENCE [LARGE SCALE GENOMIC DNA]</scope>
    <source>
        <strain evidence="2">cv. PW_Plant_1</strain>
    </source>
</reference>
<evidence type="ECO:0000313" key="2">
    <source>
        <dbReference type="Proteomes" id="UP001162992"/>
    </source>
</evidence>
<name>A0ACC2EA09_DIPCM</name>
<dbReference type="EMBL" id="CM055094">
    <property type="protein sequence ID" value="KAJ7563443.1"/>
    <property type="molecule type" value="Genomic_DNA"/>
</dbReference>